<proteinExistence type="predicted"/>
<evidence type="ECO:0000313" key="1">
    <source>
        <dbReference type="EMBL" id="GAA2444506.1"/>
    </source>
</evidence>
<sequence length="171" mass="19510">MVPEPDWWREDPERRVLLAYDGGTDEEGLPYDTAASDRRAVLEALLCEDGPPARHDPGLPLYLLEQETLWHRHAWGFGHSMGMAALLVAEHRRAEHVWPLWEAKTTSFDTMLGLPRELLFSAGARETVAFAEAARNPMRDHFLEFVEEYGLPEDEDVTRTLAGLRRYHTSG</sequence>
<evidence type="ECO:0000313" key="2">
    <source>
        <dbReference type="Proteomes" id="UP001501231"/>
    </source>
</evidence>
<name>A0ABN3K2D4_9ACTN</name>
<dbReference type="Proteomes" id="UP001501231">
    <property type="component" value="Unassembled WGS sequence"/>
</dbReference>
<comment type="caution">
    <text evidence="1">The sequence shown here is derived from an EMBL/GenBank/DDBJ whole genome shotgun (WGS) entry which is preliminary data.</text>
</comment>
<gene>
    <name evidence="1" type="ORF">GCM10010191_71490</name>
</gene>
<dbReference type="RefSeq" id="WP_344595084.1">
    <property type="nucleotide sequence ID" value="NZ_BAAARW010000028.1"/>
</dbReference>
<dbReference type="EMBL" id="BAAARW010000028">
    <property type="protein sequence ID" value="GAA2444506.1"/>
    <property type="molecule type" value="Genomic_DNA"/>
</dbReference>
<keyword evidence="2" id="KW-1185">Reference proteome</keyword>
<accession>A0ABN3K2D4</accession>
<reference evidence="1 2" key="1">
    <citation type="journal article" date="2019" name="Int. J. Syst. Evol. Microbiol.">
        <title>The Global Catalogue of Microorganisms (GCM) 10K type strain sequencing project: providing services to taxonomists for standard genome sequencing and annotation.</title>
        <authorList>
            <consortium name="The Broad Institute Genomics Platform"/>
            <consortium name="The Broad Institute Genome Sequencing Center for Infectious Disease"/>
            <person name="Wu L."/>
            <person name="Ma J."/>
        </authorList>
    </citation>
    <scope>NUCLEOTIDE SEQUENCE [LARGE SCALE GENOMIC DNA]</scope>
    <source>
        <strain evidence="1 2">JCM 3325</strain>
    </source>
</reference>
<organism evidence="1 2">
    <name type="scientific">Actinomadura vinacea</name>
    <dbReference type="NCBI Taxonomy" id="115336"/>
    <lineage>
        <taxon>Bacteria</taxon>
        <taxon>Bacillati</taxon>
        <taxon>Actinomycetota</taxon>
        <taxon>Actinomycetes</taxon>
        <taxon>Streptosporangiales</taxon>
        <taxon>Thermomonosporaceae</taxon>
        <taxon>Actinomadura</taxon>
    </lineage>
</organism>
<protein>
    <submittedName>
        <fullName evidence="1">Uncharacterized protein</fullName>
    </submittedName>
</protein>